<reference evidence="16 17" key="1">
    <citation type="submission" date="2017-02" db="EMBL/GenBank/DDBJ databases">
        <authorList>
            <person name="Peterson S.W."/>
        </authorList>
    </citation>
    <scope>NUCLEOTIDE SEQUENCE [LARGE SCALE GENOMIC DNA]</scope>
    <source>
        <strain evidence="16 17">ATCC 17233</strain>
    </source>
</reference>
<dbReference type="Pfam" id="PF00271">
    <property type="entry name" value="Helicase_C"/>
    <property type="match status" value="1"/>
</dbReference>
<dbReference type="SUPFAM" id="SSF143517">
    <property type="entry name" value="TRCF domain-like"/>
    <property type="match status" value="1"/>
</dbReference>
<evidence type="ECO:0000256" key="4">
    <source>
        <dbReference type="ARBA" id="ARBA00022763"/>
    </source>
</evidence>
<evidence type="ECO:0000256" key="6">
    <source>
        <dbReference type="ARBA" id="ARBA00022806"/>
    </source>
</evidence>
<dbReference type="Gene3D" id="3.30.2060.10">
    <property type="entry name" value="Penicillin-binding protein 1b domain"/>
    <property type="match status" value="1"/>
</dbReference>
<dbReference type="GO" id="GO:0005737">
    <property type="term" value="C:cytoplasm"/>
    <property type="evidence" value="ECO:0007669"/>
    <property type="project" value="UniProtKB-SubCell"/>
</dbReference>
<dbReference type="Pfam" id="PF00270">
    <property type="entry name" value="DEAD"/>
    <property type="match status" value="1"/>
</dbReference>
<dbReference type="SMART" id="SM00982">
    <property type="entry name" value="TRCF"/>
    <property type="match status" value="1"/>
</dbReference>
<evidence type="ECO:0000259" key="15">
    <source>
        <dbReference type="PROSITE" id="PS51194"/>
    </source>
</evidence>
<evidence type="ECO:0000313" key="16">
    <source>
        <dbReference type="EMBL" id="SJZ44571.1"/>
    </source>
</evidence>
<dbReference type="PANTHER" id="PTHR47964">
    <property type="entry name" value="ATP-DEPENDENT DNA HELICASE HOMOLOG RECG, CHLOROPLASTIC"/>
    <property type="match status" value="1"/>
</dbReference>
<dbReference type="SUPFAM" id="SSF52540">
    <property type="entry name" value="P-loop containing nucleoside triphosphate hydrolases"/>
    <property type="match status" value="4"/>
</dbReference>
<evidence type="ECO:0000256" key="8">
    <source>
        <dbReference type="ARBA" id="ARBA00023125"/>
    </source>
</evidence>
<dbReference type="HAMAP" id="MF_00969">
    <property type="entry name" value="TRCF"/>
    <property type="match status" value="1"/>
</dbReference>
<dbReference type="Gene3D" id="2.40.10.170">
    <property type="match status" value="1"/>
</dbReference>
<dbReference type="Gene3D" id="3.90.1150.50">
    <property type="entry name" value="Transcription-repair-coupling factor, D7 domain"/>
    <property type="match status" value="1"/>
</dbReference>
<evidence type="ECO:0000256" key="11">
    <source>
        <dbReference type="ARBA" id="ARBA00061399"/>
    </source>
</evidence>
<dbReference type="RefSeq" id="WP_078786175.1">
    <property type="nucleotide sequence ID" value="NZ_FMTO01000003.1"/>
</dbReference>
<dbReference type="GO" id="GO:0006355">
    <property type="term" value="P:regulation of DNA-templated transcription"/>
    <property type="evidence" value="ECO:0007669"/>
    <property type="project" value="UniProtKB-UniRule"/>
</dbReference>
<dbReference type="InterPro" id="IPR047112">
    <property type="entry name" value="RecG/Mfd"/>
</dbReference>
<evidence type="ECO:0000256" key="13">
    <source>
        <dbReference type="HAMAP-Rule" id="MF_00969"/>
    </source>
</evidence>
<dbReference type="InterPro" id="IPR014001">
    <property type="entry name" value="Helicase_ATP-bd"/>
</dbReference>
<organism evidence="16 17">
    <name type="scientific">Eubacterium ruminantium</name>
    <dbReference type="NCBI Taxonomy" id="42322"/>
    <lineage>
        <taxon>Bacteria</taxon>
        <taxon>Bacillati</taxon>
        <taxon>Bacillota</taxon>
        <taxon>Clostridia</taxon>
        <taxon>Eubacteriales</taxon>
        <taxon>Eubacteriaceae</taxon>
        <taxon>Eubacterium</taxon>
    </lineage>
</organism>
<evidence type="ECO:0000256" key="5">
    <source>
        <dbReference type="ARBA" id="ARBA00022801"/>
    </source>
</evidence>
<keyword evidence="3 13" id="KW-0547">Nucleotide-binding</keyword>
<gene>
    <name evidence="13" type="primary">mfd</name>
    <name evidence="16" type="ORF">SAMN02745110_00511</name>
</gene>
<feature type="domain" description="Helicase C-terminal" evidence="15">
    <location>
        <begin position="811"/>
        <end position="977"/>
    </location>
</feature>
<dbReference type="PANTHER" id="PTHR47964:SF1">
    <property type="entry name" value="ATP-DEPENDENT DNA HELICASE HOMOLOG RECG, CHLOROPLASTIC"/>
    <property type="match status" value="1"/>
</dbReference>
<keyword evidence="4 13" id="KW-0227">DNA damage</keyword>
<evidence type="ECO:0000256" key="7">
    <source>
        <dbReference type="ARBA" id="ARBA00022840"/>
    </source>
</evidence>
<dbReference type="Pfam" id="PF17757">
    <property type="entry name" value="UvrB_inter"/>
    <property type="match status" value="1"/>
</dbReference>
<dbReference type="GO" id="GO:0005524">
    <property type="term" value="F:ATP binding"/>
    <property type="evidence" value="ECO:0007669"/>
    <property type="project" value="UniProtKB-UniRule"/>
</dbReference>
<keyword evidence="17" id="KW-1185">Reference proteome</keyword>
<protein>
    <recommendedName>
        <fullName evidence="12 13">Transcription-repair-coupling factor</fullName>
        <shortName evidence="13">TRCF</shortName>
        <ecNumber evidence="13">3.6.4.-</ecNumber>
    </recommendedName>
</protein>
<dbReference type="InterPro" id="IPR011545">
    <property type="entry name" value="DEAD/DEAH_box_helicase_dom"/>
</dbReference>
<evidence type="ECO:0000256" key="10">
    <source>
        <dbReference type="ARBA" id="ARBA00061104"/>
    </source>
</evidence>
<keyword evidence="6" id="KW-0347">Helicase</keyword>
<dbReference type="SMART" id="SM01058">
    <property type="entry name" value="CarD_TRCF"/>
    <property type="match status" value="1"/>
</dbReference>
<comment type="similarity">
    <text evidence="10 13">In the N-terminal section; belongs to the UvrB family.</text>
</comment>
<dbReference type="Pfam" id="PF02559">
    <property type="entry name" value="CarD_TRCF_RID"/>
    <property type="match status" value="1"/>
</dbReference>
<dbReference type="InterPro" id="IPR027417">
    <property type="entry name" value="P-loop_NTPase"/>
</dbReference>
<dbReference type="Gene3D" id="3.40.50.11180">
    <property type="match status" value="1"/>
</dbReference>
<feature type="domain" description="Helicase ATP-binding" evidence="14">
    <location>
        <begin position="641"/>
        <end position="802"/>
    </location>
</feature>
<evidence type="ECO:0000259" key="14">
    <source>
        <dbReference type="PROSITE" id="PS51192"/>
    </source>
</evidence>
<evidence type="ECO:0000256" key="12">
    <source>
        <dbReference type="ARBA" id="ARBA00070128"/>
    </source>
</evidence>
<keyword evidence="7 13" id="KW-0067">ATP-binding</keyword>
<dbReference type="EMBL" id="FUXA01000004">
    <property type="protein sequence ID" value="SJZ44571.1"/>
    <property type="molecule type" value="Genomic_DNA"/>
</dbReference>
<dbReference type="OrthoDB" id="9804325at2"/>
<keyword evidence="5 13" id="KW-0378">Hydrolase</keyword>
<dbReference type="InterPro" id="IPR001650">
    <property type="entry name" value="Helicase_C-like"/>
</dbReference>
<proteinExistence type="inferred from homology"/>
<dbReference type="Proteomes" id="UP000189857">
    <property type="component" value="Unassembled WGS sequence"/>
</dbReference>
<comment type="function">
    <text evidence="13">Couples transcription and DNA repair by recognizing RNA polymerase (RNAP) stalled at DNA lesions. Mediates ATP-dependent release of RNAP and its truncated transcript from the DNA, and recruitment of nucleotide excision repair machinery to the damaged site.</text>
</comment>
<evidence type="ECO:0000256" key="9">
    <source>
        <dbReference type="ARBA" id="ARBA00023204"/>
    </source>
</evidence>
<dbReference type="NCBIfam" id="TIGR00580">
    <property type="entry name" value="mfd"/>
    <property type="match status" value="1"/>
</dbReference>
<dbReference type="AlphaFoldDB" id="A0A1T4KQ90"/>
<dbReference type="SUPFAM" id="SSF141259">
    <property type="entry name" value="CarD-like"/>
    <property type="match status" value="1"/>
</dbReference>
<dbReference type="Gene3D" id="3.40.50.300">
    <property type="entry name" value="P-loop containing nucleotide triphosphate hydrolases"/>
    <property type="match status" value="2"/>
</dbReference>
<dbReference type="PROSITE" id="PS51194">
    <property type="entry name" value="HELICASE_CTER"/>
    <property type="match status" value="1"/>
</dbReference>
<dbReference type="InterPro" id="IPR005118">
    <property type="entry name" value="TRCF_C"/>
</dbReference>
<dbReference type="GO" id="GO:0000716">
    <property type="term" value="P:transcription-coupled nucleotide-excision repair, DNA damage recognition"/>
    <property type="evidence" value="ECO:0007669"/>
    <property type="project" value="UniProtKB-UniRule"/>
</dbReference>
<dbReference type="InterPro" id="IPR036101">
    <property type="entry name" value="CarD-like/TRCF_RID_sf"/>
</dbReference>
<sequence length="1182" mass="135273">MEAVRAVFRKADEFNIIDKAVKKEEYPLHIWGLTRAAIPLLVEEIKGDQKVSLIVTYDDARADKLYNDFRLYNKNVFIYPAKDALFYYADVHGNTTVRKRLEIIRRLSEGKDTVVITTVDGLMDKIPRMDDITGGEIKLKATEEVDIEELKKKLVNLGYENAALVESEGEFCVRGGIIDIFPLTEDTPYRIELFGDEIDSIRRFDPETQRSVEEVEEFCIYPASEFVMSEGRVARGLRRIQDDYEKEAAAFKKTFHTEQYARLTKAVEAIREEIEEFNSTTGLDSLVNYFYDETVSFLSYFSKQTAVFVDEPDKVEERARVYATEIAMSMEARLSGGYILSKQADILYDDKMVLGMLADRKTFTVSEIYAESKMIKSAKTLNFEARSISSYENNFNFLKDDIKKWRGENYCVIIVSPSGTRGKRLADNLSREEIPAFFSQDTGRRLQAREVMVTKGNLDEGYEIRSAGLVVISESEIFSNNKVRKKKHLPKFKGEHINALDEISVGDYVVHERHGIGIYKGIEKVQTDGRLKDYINIDYADGGKLFIPVEQLSMIGKYANKDSAKPKLNKLGSDKWEKTRSTVRQHVETIAQELVDLYALRSAKKGHIYPPDSVWQTEFEELFPYEETPDQMKAIEETKSDMESDKIMDRLICGDVGFGKTEVAIRAAFKAVQDNRQVAYLVPTTILAQQHFETFAERMKNYPVNISMLSRFCTPKEVKATLKGIKEGSIDIVIGTHRLLSSDIAFNNLGLLIIDEEQRFGVKHKEKIKQLKTNVDVLTLTATPIPRTLHMSLIGLRDMSLLSEAPVDRRAIQTYVMEYDKEFVKEAIGRELARGGQVYYVYNRVDNIEHITSELRSILPDARIEFAHGKMRERELETIMHGFINKDIDVLVSTTIIETGLDIPNVNTIIIHDADNFGLSQLYQLRGRVGRSSRNAYAFLMYKRDKVIKEVAEKRLKAIKEFTDLGSGYKISVKDLEIRGAGNLLGMDQSGHMESVGYDLYVKMLNEAIRRKKGDITEEDFDTSIDLPVDAYIPDDYVKVSFLKLELYKRISRVTDSEDTDNIREEARDRFGDPPKPFERLLRIALLKTAAHKAGMVEIRFRDDEVQYLIKNDTPVDVESIPKFIRRYKRMGKTVRLITGKVSGLGIRESKLIQDELIENAEKAIADIYDSLIIKEAEPEEE</sequence>
<dbReference type="InterPro" id="IPR041471">
    <property type="entry name" value="UvrB_inter"/>
</dbReference>
<dbReference type="SMART" id="SM00490">
    <property type="entry name" value="HELICc"/>
    <property type="match status" value="1"/>
</dbReference>
<evidence type="ECO:0000256" key="3">
    <source>
        <dbReference type="ARBA" id="ARBA00022741"/>
    </source>
</evidence>
<comment type="subcellular location">
    <subcellularLocation>
        <location evidence="1 13">Cytoplasm</location>
    </subcellularLocation>
</comment>
<keyword evidence="2 13" id="KW-0963">Cytoplasm</keyword>
<keyword evidence="9 13" id="KW-0234">DNA repair</keyword>
<dbReference type="EC" id="3.6.4.-" evidence="13"/>
<dbReference type="CDD" id="cd17991">
    <property type="entry name" value="DEXHc_TRCF"/>
    <property type="match status" value="1"/>
</dbReference>
<evidence type="ECO:0000256" key="1">
    <source>
        <dbReference type="ARBA" id="ARBA00004496"/>
    </source>
</evidence>
<keyword evidence="8 13" id="KW-0238">DNA-binding</keyword>
<dbReference type="GO" id="GO:0003684">
    <property type="term" value="F:damaged DNA binding"/>
    <property type="evidence" value="ECO:0007669"/>
    <property type="project" value="InterPro"/>
</dbReference>
<dbReference type="Pfam" id="PF03461">
    <property type="entry name" value="TRCF"/>
    <property type="match status" value="1"/>
</dbReference>
<dbReference type="FunFam" id="3.40.50.300:FF:000546">
    <property type="entry name" value="Transcription-repair-coupling factor"/>
    <property type="match status" value="1"/>
</dbReference>
<dbReference type="InterPro" id="IPR003711">
    <property type="entry name" value="CarD-like/TRCF_RID"/>
</dbReference>
<comment type="similarity">
    <text evidence="11 13">In the C-terminal section; belongs to the helicase family. RecG subfamily.</text>
</comment>
<dbReference type="GO" id="GO:0016787">
    <property type="term" value="F:hydrolase activity"/>
    <property type="evidence" value="ECO:0007669"/>
    <property type="project" value="UniProtKB-KW"/>
</dbReference>
<dbReference type="InterPro" id="IPR037235">
    <property type="entry name" value="TRCF-like_C_D7"/>
</dbReference>
<evidence type="ECO:0000256" key="2">
    <source>
        <dbReference type="ARBA" id="ARBA00022490"/>
    </source>
</evidence>
<name>A0A1T4KQ90_9FIRM</name>
<dbReference type="SMART" id="SM00487">
    <property type="entry name" value="DEXDc"/>
    <property type="match status" value="1"/>
</dbReference>
<dbReference type="InterPro" id="IPR004576">
    <property type="entry name" value="Mfd"/>
</dbReference>
<dbReference type="PROSITE" id="PS51192">
    <property type="entry name" value="HELICASE_ATP_BIND_1"/>
    <property type="match status" value="1"/>
</dbReference>
<dbReference type="GO" id="GO:0003678">
    <property type="term" value="F:DNA helicase activity"/>
    <property type="evidence" value="ECO:0007669"/>
    <property type="project" value="TreeGrafter"/>
</dbReference>
<evidence type="ECO:0000313" key="17">
    <source>
        <dbReference type="Proteomes" id="UP000189857"/>
    </source>
</evidence>
<accession>A0A1T4KQ90</accession>